<name>A0A498R583_9FIRM</name>
<reference evidence="2 3" key="1">
    <citation type="submission" date="2018-06" db="EMBL/GenBank/DDBJ databases">
        <authorList>
            <person name="Strepis N."/>
        </authorList>
    </citation>
    <scope>NUCLEOTIDE SEQUENCE [LARGE SCALE GENOMIC DNA]</scope>
    <source>
        <strain evidence="2">LUCI</strain>
    </source>
</reference>
<accession>A0A498R583</accession>
<protein>
    <recommendedName>
        <fullName evidence="1">Putative Flp pilus-assembly TadG-like N-terminal domain-containing protein</fullName>
    </recommendedName>
</protein>
<proteinExistence type="predicted"/>
<keyword evidence="3" id="KW-1185">Reference proteome</keyword>
<evidence type="ECO:0000313" key="2">
    <source>
        <dbReference type="EMBL" id="VBB06614.1"/>
    </source>
</evidence>
<dbReference type="InterPro" id="IPR028087">
    <property type="entry name" value="Tad_N"/>
</dbReference>
<dbReference type="Pfam" id="PF13400">
    <property type="entry name" value="Tad"/>
    <property type="match status" value="1"/>
</dbReference>
<dbReference type="RefSeq" id="WP_165865940.1">
    <property type="nucleotide sequence ID" value="NZ_UPPP01000065.1"/>
</dbReference>
<gene>
    <name evidence="2" type="ORF">LUCI_1850</name>
</gene>
<organism evidence="2 3">
    <name type="scientific">Lucifera butyrica</name>
    <dbReference type="NCBI Taxonomy" id="1351585"/>
    <lineage>
        <taxon>Bacteria</taxon>
        <taxon>Bacillati</taxon>
        <taxon>Bacillota</taxon>
        <taxon>Negativicutes</taxon>
        <taxon>Veillonellales</taxon>
        <taxon>Veillonellaceae</taxon>
        <taxon>Lucifera</taxon>
    </lineage>
</organism>
<evidence type="ECO:0000313" key="3">
    <source>
        <dbReference type="Proteomes" id="UP000277811"/>
    </source>
</evidence>
<dbReference type="AlphaFoldDB" id="A0A498R583"/>
<sequence>MPDRRKNQQGMIAVLTALVLTALLGVAALVVDVGVLYINKVQLANLADAAALAGAQDLPDNPQQAVASASSYAATNGQNNDSVNVSVSNNNTVLSVQATRAVDLYFARIFAISRSDVQARATARISPLSSFSGVVPFGVVQQEFQYGAVYSLKLGAGTGYNGNFAALALGGTGAANYLNNIEYGYQGRLQVVDWVPLEVETETGNMSGPTMQGVDYRVGLDPAATWQTVQKGSPRIVVVPVINSLDGDGQHDVQIVGFAAFFLEGCGGAGIDNYVTGEFLHLVEPGDVSDNVGEYGAYGVSLIQ</sequence>
<dbReference type="EMBL" id="UPPP01000065">
    <property type="protein sequence ID" value="VBB06614.1"/>
    <property type="molecule type" value="Genomic_DNA"/>
</dbReference>
<dbReference type="Proteomes" id="UP000277811">
    <property type="component" value="Unassembled WGS sequence"/>
</dbReference>
<evidence type="ECO:0000259" key="1">
    <source>
        <dbReference type="Pfam" id="PF13400"/>
    </source>
</evidence>
<feature type="domain" description="Putative Flp pilus-assembly TadG-like N-terminal" evidence="1">
    <location>
        <begin position="10"/>
        <end position="57"/>
    </location>
</feature>